<gene>
    <name evidence="1" type="ORF">METZ01_LOCUS384085</name>
</gene>
<sequence length="36" mass="4176">MLAVAIRAVERRLDGLTSPVWMLSRHRGRSAIEDRR</sequence>
<dbReference type="AlphaFoldDB" id="A0A382UBV1"/>
<accession>A0A382UBV1</accession>
<reference evidence="1" key="1">
    <citation type="submission" date="2018-05" db="EMBL/GenBank/DDBJ databases">
        <authorList>
            <person name="Lanie J.A."/>
            <person name="Ng W.-L."/>
            <person name="Kazmierczak K.M."/>
            <person name="Andrzejewski T.M."/>
            <person name="Davidsen T.M."/>
            <person name="Wayne K.J."/>
            <person name="Tettelin H."/>
            <person name="Glass J.I."/>
            <person name="Rusch D."/>
            <person name="Podicherti R."/>
            <person name="Tsui H.-C.T."/>
            <person name="Winkler M.E."/>
        </authorList>
    </citation>
    <scope>NUCLEOTIDE SEQUENCE</scope>
</reference>
<dbReference type="EMBL" id="UINC01142722">
    <property type="protein sequence ID" value="SVD31231.1"/>
    <property type="molecule type" value="Genomic_DNA"/>
</dbReference>
<evidence type="ECO:0000313" key="1">
    <source>
        <dbReference type="EMBL" id="SVD31231.1"/>
    </source>
</evidence>
<organism evidence="1">
    <name type="scientific">marine metagenome</name>
    <dbReference type="NCBI Taxonomy" id="408172"/>
    <lineage>
        <taxon>unclassified sequences</taxon>
        <taxon>metagenomes</taxon>
        <taxon>ecological metagenomes</taxon>
    </lineage>
</organism>
<name>A0A382UBV1_9ZZZZ</name>
<protein>
    <submittedName>
        <fullName evidence="1">Uncharacterized protein</fullName>
    </submittedName>
</protein>
<proteinExistence type="predicted"/>